<organism evidence="1 2">
    <name type="scientific">Streptococcus equinus</name>
    <name type="common">Streptococcus bovis</name>
    <dbReference type="NCBI Taxonomy" id="1335"/>
    <lineage>
        <taxon>Bacteria</taxon>
        <taxon>Bacillati</taxon>
        <taxon>Bacillota</taxon>
        <taxon>Bacilli</taxon>
        <taxon>Lactobacillales</taxon>
        <taxon>Streptococcaceae</taxon>
        <taxon>Streptococcus</taxon>
    </lineage>
</organism>
<accession>A0A1G9LQB9</accession>
<name>A0A1G9LQB9_STREI</name>
<dbReference type="EMBL" id="FNGX01000003">
    <property type="protein sequence ID" value="SDL63967.1"/>
    <property type="molecule type" value="Genomic_DNA"/>
</dbReference>
<dbReference type="PIRSF" id="PIRSF021287">
    <property type="entry name" value="Biofilm_formation_YmcA"/>
    <property type="match status" value="1"/>
</dbReference>
<dbReference type="PANTHER" id="PTHR38448:SF1">
    <property type="entry name" value="YLBF FAMILY REGULATOR"/>
    <property type="match status" value="1"/>
</dbReference>
<dbReference type="InterPro" id="IPR016783">
    <property type="entry name" value="Biofilm_formation_YmcA"/>
</dbReference>
<dbReference type="InterPro" id="IPR023378">
    <property type="entry name" value="YheA/YmcA-like_dom_sf"/>
</dbReference>
<dbReference type="AlphaFoldDB" id="A0A1G9LQB9"/>
<protein>
    <submittedName>
        <fullName evidence="1">Cell fate regulator YmcA, YheA/YmcA/DUF963 family (Controls sporulation, competence, biofilm development)</fullName>
    </submittedName>
</protein>
<dbReference type="PANTHER" id="PTHR38448">
    <property type="entry name" value="REGULATORY PROTEIN YLBF-RELATED"/>
    <property type="match status" value="1"/>
</dbReference>
<dbReference type="Gene3D" id="1.20.1500.10">
    <property type="entry name" value="YheA/YmcA-like"/>
    <property type="match status" value="1"/>
</dbReference>
<dbReference type="Pfam" id="PF06133">
    <property type="entry name" value="Com_YlbF"/>
    <property type="match status" value="1"/>
</dbReference>
<dbReference type="RefSeq" id="WP_074566941.1">
    <property type="nucleotide sequence ID" value="NZ_FNGX01000003.1"/>
</dbReference>
<reference evidence="1 2" key="1">
    <citation type="submission" date="2016-10" db="EMBL/GenBank/DDBJ databases">
        <authorList>
            <person name="de Groot N.N."/>
        </authorList>
    </citation>
    <scope>NUCLEOTIDE SEQUENCE [LARGE SCALE GENOMIC DNA]</scope>
    <source>
        <strain evidence="1 2">Sb09</strain>
    </source>
</reference>
<dbReference type="Proteomes" id="UP000183162">
    <property type="component" value="Unassembled WGS sequence"/>
</dbReference>
<gene>
    <name evidence="1" type="ORF">SAMN05216400_1232</name>
</gene>
<dbReference type="OrthoDB" id="2243283at2"/>
<evidence type="ECO:0000313" key="2">
    <source>
        <dbReference type="Proteomes" id="UP000183162"/>
    </source>
</evidence>
<proteinExistence type="predicted"/>
<dbReference type="InterPro" id="IPR052767">
    <property type="entry name" value="Bact_com_dev_regulator"/>
</dbReference>
<evidence type="ECO:0000313" key="1">
    <source>
        <dbReference type="EMBL" id="SDL63967.1"/>
    </source>
</evidence>
<dbReference type="InterPro" id="IPR010368">
    <property type="entry name" value="Com_YlbF"/>
</dbReference>
<dbReference type="SUPFAM" id="SSF158622">
    <property type="entry name" value="YheA/YmcA-like"/>
    <property type="match status" value="1"/>
</dbReference>
<sequence>MIDYNQAVEHLVEAIQKHDSVVEFQKAEKKIKEFPELDSLVKEMKAYQQEAVLFQKIDKTVAEKAAGMQADQLQEELSELPIVKDYRDKMQDASDLIQYITNSLEMKINEELSDGKR</sequence>